<dbReference type="SMART" id="SM00184">
    <property type="entry name" value="RING"/>
    <property type="match status" value="1"/>
</dbReference>
<dbReference type="EMBL" id="KZ678140">
    <property type="protein sequence ID" value="PSN63252.1"/>
    <property type="molecule type" value="Genomic_DNA"/>
</dbReference>
<proteinExistence type="predicted"/>
<dbReference type="SUPFAM" id="SSF57850">
    <property type="entry name" value="RING/U-box"/>
    <property type="match status" value="1"/>
</dbReference>
<evidence type="ECO:0000256" key="5">
    <source>
        <dbReference type="SAM" id="MobiDB-lite"/>
    </source>
</evidence>
<dbReference type="Gene3D" id="3.30.40.10">
    <property type="entry name" value="Zinc/RING finger domain, C3HC4 (zinc finger)"/>
    <property type="match status" value="1"/>
</dbReference>
<protein>
    <recommendedName>
        <fullName evidence="6">RING-type domain-containing protein</fullName>
    </recommendedName>
</protein>
<evidence type="ECO:0000256" key="4">
    <source>
        <dbReference type="PROSITE-ProRule" id="PRU00175"/>
    </source>
</evidence>
<dbReference type="InterPro" id="IPR001841">
    <property type="entry name" value="Znf_RING"/>
</dbReference>
<name>A0A2T2NCT3_CORCC</name>
<keyword evidence="2 4" id="KW-0863">Zinc-finger</keyword>
<feature type="compositionally biased region" description="Acidic residues" evidence="5">
    <location>
        <begin position="314"/>
        <end position="325"/>
    </location>
</feature>
<keyword evidence="1" id="KW-0479">Metal-binding</keyword>
<feature type="domain" description="RING-type" evidence="6">
    <location>
        <begin position="40"/>
        <end position="95"/>
    </location>
</feature>
<evidence type="ECO:0000259" key="6">
    <source>
        <dbReference type="PROSITE" id="PS50089"/>
    </source>
</evidence>
<dbReference type="GO" id="GO:0008270">
    <property type="term" value="F:zinc ion binding"/>
    <property type="evidence" value="ECO:0007669"/>
    <property type="project" value="UniProtKB-KW"/>
</dbReference>
<keyword evidence="3" id="KW-0862">Zinc</keyword>
<evidence type="ECO:0000256" key="3">
    <source>
        <dbReference type="ARBA" id="ARBA00022833"/>
    </source>
</evidence>
<evidence type="ECO:0000256" key="2">
    <source>
        <dbReference type="ARBA" id="ARBA00022771"/>
    </source>
</evidence>
<dbReference type="AlphaFoldDB" id="A0A2T2NCT3"/>
<feature type="region of interest" description="Disordered" evidence="5">
    <location>
        <begin position="303"/>
        <end position="340"/>
    </location>
</feature>
<dbReference type="InterPro" id="IPR013083">
    <property type="entry name" value="Znf_RING/FYVE/PHD"/>
</dbReference>
<gene>
    <name evidence="7" type="ORF">BS50DRAFT_648750</name>
</gene>
<reference evidence="7 8" key="1">
    <citation type="journal article" date="2018" name="Front. Microbiol.">
        <title>Genome-Wide Analysis of Corynespora cassiicola Leaf Fall Disease Putative Effectors.</title>
        <authorList>
            <person name="Lopez D."/>
            <person name="Ribeiro S."/>
            <person name="Label P."/>
            <person name="Fumanal B."/>
            <person name="Venisse J.S."/>
            <person name="Kohler A."/>
            <person name="de Oliveira R.R."/>
            <person name="Labutti K."/>
            <person name="Lipzen A."/>
            <person name="Lail K."/>
            <person name="Bauer D."/>
            <person name="Ohm R.A."/>
            <person name="Barry K.W."/>
            <person name="Spatafora J."/>
            <person name="Grigoriev I.V."/>
            <person name="Martin F.M."/>
            <person name="Pujade-Renaud V."/>
        </authorList>
    </citation>
    <scope>NUCLEOTIDE SEQUENCE [LARGE SCALE GENOMIC DNA]</scope>
    <source>
        <strain evidence="7 8">Philippines</strain>
    </source>
</reference>
<organism evidence="7 8">
    <name type="scientific">Corynespora cassiicola Philippines</name>
    <dbReference type="NCBI Taxonomy" id="1448308"/>
    <lineage>
        <taxon>Eukaryota</taxon>
        <taxon>Fungi</taxon>
        <taxon>Dikarya</taxon>
        <taxon>Ascomycota</taxon>
        <taxon>Pezizomycotina</taxon>
        <taxon>Dothideomycetes</taxon>
        <taxon>Pleosporomycetidae</taxon>
        <taxon>Pleosporales</taxon>
        <taxon>Corynesporascaceae</taxon>
        <taxon>Corynespora</taxon>
    </lineage>
</organism>
<dbReference type="Proteomes" id="UP000240883">
    <property type="component" value="Unassembled WGS sequence"/>
</dbReference>
<sequence>MSASIQPCCTVCSFPRTDTEFTTNHLCLLPPTIPPPQPECPICLEPYGAIDPSSGRPDLPCTITLPTCTHTFGYACLGRLISPGETKLLHCPLCRTPWFYARDIDTEQGRLHYSATLAQYFCVDLATARWVQYRESEWEGKGSEMRRFWLVTRGAVEVQKACLEVFRGGQGANLLARWREEVGEEEGRRHAERLYDPHAGWVAMYAGNDPFRFQNWWAVWWRVAFVVREAICMSQNGERMRELFEECWKVCARALREGEMAKEDFLDHVVGKWVEFYGEEDVGRFARLVVLVLFCMALAGDAEGQEDHKRSEEERGDWDEPESSFDNESVLNVYNDDSEL</sequence>
<keyword evidence="8" id="KW-1185">Reference proteome</keyword>
<evidence type="ECO:0000313" key="8">
    <source>
        <dbReference type="Proteomes" id="UP000240883"/>
    </source>
</evidence>
<accession>A0A2T2NCT3</accession>
<evidence type="ECO:0000256" key="1">
    <source>
        <dbReference type="ARBA" id="ARBA00022723"/>
    </source>
</evidence>
<evidence type="ECO:0000313" key="7">
    <source>
        <dbReference type="EMBL" id="PSN63252.1"/>
    </source>
</evidence>
<dbReference type="Pfam" id="PF13445">
    <property type="entry name" value="zf-RING_UBOX"/>
    <property type="match status" value="1"/>
</dbReference>
<dbReference type="InterPro" id="IPR027370">
    <property type="entry name" value="Znf-RING_euk"/>
</dbReference>
<dbReference type="PROSITE" id="PS50089">
    <property type="entry name" value="ZF_RING_2"/>
    <property type="match status" value="1"/>
</dbReference>